<dbReference type="EMBL" id="CP124756">
    <property type="protein sequence ID" value="WGZ93381.1"/>
    <property type="molecule type" value="Genomic_DNA"/>
</dbReference>
<evidence type="ECO:0000313" key="1">
    <source>
        <dbReference type="EMBL" id="WGZ93381.1"/>
    </source>
</evidence>
<gene>
    <name evidence="1" type="ORF">QJT81_16430</name>
</gene>
<reference evidence="1" key="1">
    <citation type="journal article" date="2023" name="Int. J. Mol. Sci.">
        <title>Metagenomics Revealed a New Genus 'Candidatus Thiocaldithrix dubininis' gen. nov., sp. nov. and a New Species 'Candidatus Thiothrix putei' sp. nov. in the Family Thiotrichaceae, Some Members of Which Have Traits of Both Na+- and H+-Motive Energetics.</title>
        <authorList>
            <person name="Ravin N.V."/>
            <person name="Muntyan M.S."/>
            <person name="Smolyakov D.D."/>
            <person name="Rudenko T.S."/>
            <person name="Beletsky A.V."/>
            <person name="Mardanov A.V."/>
            <person name="Grabovich M.Y."/>
        </authorList>
    </citation>
    <scope>NUCLEOTIDE SEQUENCE</scope>
    <source>
        <strain evidence="1">GKL-02</strain>
    </source>
</reference>
<proteinExistence type="predicted"/>
<dbReference type="AlphaFoldDB" id="A0AA95H9Y7"/>
<reference evidence="1" key="2">
    <citation type="submission" date="2023-04" db="EMBL/GenBank/DDBJ databases">
        <authorList>
            <person name="Beletskiy A.V."/>
            <person name="Mardanov A.V."/>
            <person name="Ravin N.V."/>
        </authorList>
    </citation>
    <scope>NUCLEOTIDE SEQUENCE</scope>
    <source>
        <strain evidence="1">GKL-02</strain>
    </source>
</reference>
<name>A0AA95H9Y7_9GAMM</name>
<accession>A0AA95H9Y7</accession>
<dbReference type="Proteomes" id="UP001301326">
    <property type="component" value="Chromosome"/>
</dbReference>
<sequence>MAVRKTDEEKEQIIQAYLSSGLNITDYCKLESSGTTGVSTLLTWLEQKGYRMTLVNKEVNTELETKYKKLFSSYTKLLHKHESEKFEEFVLSTID</sequence>
<organism evidence="1">
    <name type="scientific">Candidatus Thiothrix putei</name>
    <dbReference type="NCBI Taxonomy" id="3080811"/>
    <lineage>
        <taxon>Bacteria</taxon>
        <taxon>Pseudomonadati</taxon>
        <taxon>Pseudomonadota</taxon>
        <taxon>Gammaproteobacteria</taxon>
        <taxon>Thiotrichales</taxon>
        <taxon>Thiotrichaceae</taxon>
        <taxon>Thiothrix</taxon>
    </lineage>
</organism>
<protein>
    <submittedName>
        <fullName evidence="1">Uncharacterized protein</fullName>
    </submittedName>
</protein>
<dbReference type="KEGG" id="tput:QJT81_16430"/>